<evidence type="ECO:0000256" key="1">
    <source>
        <dbReference type="SAM" id="SignalP"/>
    </source>
</evidence>
<comment type="caution">
    <text evidence="2">The sequence shown here is derived from an EMBL/GenBank/DDBJ whole genome shotgun (WGS) entry which is preliminary data.</text>
</comment>
<evidence type="ECO:0000313" key="3">
    <source>
        <dbReference type="Proteomes" id="UP000287330"/>
    </source>
</evidence>
<sequence>MNKLALLLALIPFLLTASINAKDVSLDQFPEQLRKGEVNNILSQFSEQPQMLAQVYSIMGRADKAYDLIQRLSNAPFCNDVGGYEKISGEARVKSMLADESIFMINENHFNPASRTLTMTWLPWLKAQGFTHIGFEALEPNERSKDGFYSQEPMMSNLIKTAEELGFEVFGYEAEKLAPEDAGFVERFEFRDKQQAKHVVAEIKKAPKDAKFVLFAGWGHVGEAPLRGPNSLTYRVLGDFLNNTYGYETFSIDTTACAFEPVDESPTTTYAYSNDGNVLNVGSVQPVDSQIRVPMAPADNPSYFRRLLGEAFLPNTDSWPPSTAVILQAYYAGTDVVADRVLSEANEKRPLFLDEGEYRVTLHDLDGNLLWQQRVNRTL</sequence>
<accession>A0A432Y8S0</accession>
<dbReference type="SUPFAM" id="SSF159501">
    <property type="entry name" value="EreA/ChaN-like"/>
    <property type="match status" value="1"/>
</dbReference>
<dbReference type="Proteomes" id="UP000287330">
    <property type="component" value="Unassembled WGS sequence"/>
</dbReference>
<name>A0A432Y8S0_9GAMM</name>
<evidence type="ECO:0000313" key="2">
    <source>
        <dbReference type="EMBL" id="RUO57374.1"/>
    </source>
</evidence>
<dbReference type="EMBL" id="PIPV01000002">
    <property type="protein sequence ID" value="RUO57374.1"/>
    <property type="molecule type" value="Genomic_DNA"/>
</dbReference>
<reference evidence="3" key="1">
    <citation type="journal article" date="2018" name="Front. Microbiol.">
        <title>Genome-Based Analysis Reveals the Taxonomy and Diversity of the Family Idiomarinaceae.</title>
        <authorList>
            <person name="Liu Y."/>
            <person name="Lai Q."/>
            <person name="Shao Z."/>
        </authorList>
    </citation>
    <scope>NUCLEOTIDE SEQUENCE [LARGE SCALE GENOMIC DNA]</scope>
    <source>
        <strain evidence="3">F23</strain>
    </source>
</reference>
<protein>
    <submittedName>
        <fullName evidence="2">Uncharacterized protein</fullName>
    </submittedName>
</protein>
<feature type="signal peptide" evidence="1">
    <location>
        <begin position="1"/>
        <end position="21"/>
    </location>
</feature>
<dbReference type="OrthoDB" id="6238826at2"/>
<dbReference type="RefSeq" id="WP_110573647.1">
    <property type="nucleotide sequence ID" value="NZ_PIPV01000002.1"/>
</dbReference>
<dbReference type="AlphaFoldDB" id="A0A432Y8S0"/>
<keyword evidence="1" id="KW-0732">Signal</keyword>
<organism evidence="2 3">
    <name type="scientific">Idiomarina fontislapidosi</name>
    <dbReference type="NCBI Taxonomy" id="263723"/>
    <lineage>
        <taxon>Bacteria</taxon>
        <taxon>Pseudomonadati</taxon>
        <taxon>Pseudomonadota</taxon>
        <taxon>Gammaproteobacteria</taxon>
        <taxon>Alteromonadales</taxon>
        <taxon>Idiomarinaceae</taxon>
        <taxon>Idiomarina</taxon>
    </lineage>
</organism>
<keyword evidence="3" id="KW-1185">Reference proteome</keyword>
<proteinExistence type="predicted"/>
<gene>
    <name evidence="2" type="ORF">CWE25_02625</name>
</gene>
<feature type="chain" id="PRO_5019154904" evidence="1">
    <location>
        <begin position="22"/>
        <end position="379"/>
    </location>
</feature>